<sequence>MLSVSDTDLVQRRQRLRRRRQLKNLQKVCQTLTIASIAGGLLWGVSQPMWVIKTSKAIEISGNRVLSDKFILSLINLSYPKFLLRVKPSRIANLLRKQPMITQVQVSRRLFPAGLQIEIQERIPVAIAELPKSSNTKKTSIGLLDITGLWISLEKYKSYNSQLKLPKLKIIGLPEQYRSFWTKLYKLIKIAKIEITKIDFQDQTNLILTTELGEIHLGSPVNKLSEKIEALSHLRQLPQKVSLQSIDYIVLKNPSSPIIYTKYKQGQK</sequence>
<keyword evidence="5" id="KW-1133">Transmembrane helix</keyword>
<dbReference type="PROSITE" id="PS51779">
    <property type="entry name" value="POTRA"/>
    <property type="match status" value="1"/>
</dbReference>
<reference evidence="10" key="2">
    <citation type="submission" date="2016-01" db="EMBL/GenBank/DDBJ databases">
        <title>Diatom-associated endosymboitic cyanobacterium lacks core nitrogen metabolism enzymes.</title>
        <authorList>
            <person name="Hilton J.A."/>
            <person name="Foster R.A."/>
            <person name="Tripp H.J."/>
            <person name="Carter B.J."/>
            <person name="Zehr J.P."/>
            <person name="Villareal T.A."/>
        </authorList>
    </citation>
    <scope>NUCLEOTIDE SEQUENCE [LARGE SCALE GENOMIC DNA]</scope>
    <source>
        <strain evidence="10">HH01</strain>
    </source>
</reference>
<evidence type="ECO:0000256" key="1">
    <source>
        <dbReference type="ARBA" id="ARBA00004370"/>
    </source>
</evidence>
<dbReference type="InterPro" id="IPR050487">
    <property type="entry name" value="FtsQ_DivIB"/>
</dbReference>
<comment type="caution">
    <text evidence="9">The sequence shown here is derived from an EMBL/GenBank/DDBJ whole genome shotgun (WGS) entry which is preliminary data.</text>
</comment>
<comment type="subcellular location">
    <subcellularLocation>
        <location evidence="1">Membrane</location>
    </subcellularLocation>
</comment>
<dbReference type="InterPro" id="IPR034746">
    <property type="entry name" value="POTRA"/>
</dbReference>
<evidence type="ECO:0000256" key="7">
    <source>
        <dbReference type="ARBA" id="ARBA00023306"/>
    </source>
</evidence>
<evidence type="ECO:0000256" key="2">
    <source>
        <dbReference type="ARBA" id="ARBA00022475"/>
    </source>
</evidence>
<evidence type="ECO:0000256" key="3">
    <source>
        <dbReference type="ARBA" id="ARBA00022618"/>
    </source>
</evidence>
<proteinExistence type="predicted"/>
<evidence type="ECO:0000256" key="6">
    <source>
        <dbReference type="ARBA" id="ARBA00023136"/>
    </source>
</evidence>
<dbReference type="Gene3D" id="3.10.20.310">
    <property type="entry name" value="membrane protein fhac"/>
    <property type="match status" value="1"/>
</dbReference>
<name>M1WYM8_9NOST</name>
<dbReference type="AlphaFoldDB" id="M1WYM8"/>
<keyword evidence="4" id="KW-0812">Transmembrane</keyword>
<keyword evidence="7" id="KW-0131">Cell cycle</keyword>
<evidence type="ECO:0000313" key="10">
    <source>
        <dbReference type="Proteomes" id="UP000053051"/>
    </source>
</evidence>
<dbReference type="GO" id="GO:0051301">
    <property type="term" value="P:cell division"/>
    <property type="evidence" value="ECO:0007669"/>
    <property type="project" value="UniProtKB-KW"/>
</dbReference>
<evidence type="ECO:0000256" key="5">
    <source>
        <dbReference type="ARBA" id="ARBA00022989"/>
    </source>
</evidence>
<dbReference type="InterPro" id="IPR013685">
    <property type="entry name" value="POTRA_FtsQ_type"/>
</dbReference>
<dbReference type="Pfam" id="PF08478">
    <property type="entry name" value="POTRA_1"/>
    <property type="match status" value="1"/>
</dbReference>
<keyword evidence="2" id="KW-1003">Cell membrane</keyword>
<dbReference type="GO" id="GO:0005886">
    <property type="term" value="C:plasma membrane"/>
    <property type="evidence" value="ECO:0007669"/>
    <property type="project" value="TreeGrafter"/>
</dbReference>
<dbReference type="RefSeq" id="WP_008232987.1">
    <property type="nucleotide sequence ID" value="NZ_CAIY01000029.1"/>
</dbReference>
<dbReference type="PANTHER" id="PTHR37820">
    <property type="entry name" value="CELL DIVISION PROTEIN DIVIB"/>
    <property type="match status" value="1"/>
</dbReference>
<dbReference type="EMBL" id="CAIY01000029">
    <property type="protein sequence ID" value="CCH66957.1"/>
    <property type="molecule type" value="Genomic_DNA"/>
</dbReference>
<keyword evidence="6" id="KW-0472">Membrane</keyword>
<gene>
    <name evidence="9" type="ORF">RINTHH_8020</name>
</gene>
<organism evidence="9 10">
    <name type="scientific">Richelia intracellularis HH01</name>
    <dbReference type="NCBI Taxonomy" id="1165094"/>
    <lineage>
        <taxon>Bacteria</taxon>
        <taxon>Bacillati</taxon>
        <taxon>Cyanobacteriota</taxon>
        <taxon>Cyanophyceae</taxon>
        <taxon>Nostocales</taxon>
        <taxon>Nostocaceae</taxon>
        <taxon>Richelia</taxon>
    </lineage>
</organism>
<evidence type="ECO:0000256" key="4">
    <source>
        <dbReference type="ARBA" id="ARBA00022692"/>
    </source>
</evidence>
<dbReference type="PANTHER" id="PTHR37820:SF1">
    <property type="entry name" value="CELL DIVISION PROTEIN FTSQ"/>
    <property type="match status" value="1"/>
</dbReference>
<accession>M1WYM8</accession>
<evidence type="ECO:0000259" key="8">
    <source>
        <dbReference type="PROSITE" id="PS51779"/>
    </source>
</evidence>
<evidence type="ECO:0000313" key="9">
    <source>
        <dbReference type="EMBL" id="CCH66957.1"/>
    </source>
</evidence>
<dbReference type="OrthoDB" id="527430at2"/>
<protein>
    <submittedName>
        <fullName evidence="9">Cell division protein FtsQ</fullName>
    </submittedName>
</protein>
<keyword evidence="3 9" id="KW-0132">Cell division</keyword>
<reference evidence="9 10" key="1">
    <citation type="submission" date="2012-05" db="EMBL/GenBank/DDBJ databases">
        <authorList>
            <person name="Hilton J."/>
        </authorList>
    </citation>
    <scope>NUCLEOTIDE SEQUENCE [LARGE SCALE GENOMIC DNA]</scope>
    <source>
        <strain evidence="9 10">HH01</strain>
    </source>
</reference>
<feature type="domain" description="POTRA" evidence="8">
    <location>
        <begin position="53"/>
        <end position="122"/>
    </location>
</feature>
<dbReference type="STRING" id="1165094.RINTHH_8020"/>
<keyword evidence="10" id="KW-1185">Reference proteome</keyword>
<dbReference type="Proteomes" id="UP000053051">
    <property type="component" value="Unassembled WGS sequence"/>
</dbReference>